<evidence type="ECO:0000313" key="1">
    <source>
        <dbReference type="EMBL" id="KIO09850.1"/>
    </source>
</evidence>
<keyword evidence="2" id="KW-1185">Reference proteome</keyword>
<sequence length="74" mass="8120">MVHFFLASSSGIPYCSTRMPAYLLPYSHSIHLPLYSSPRSSLWTCTDAFAVVLVYGTFSPKNFVCTGFLSPGPP</sequence>
<reference evidence="2" key="2">
    <citation type="submission" date="2015-01" db="EMBL/GenBank/DDBJ databases">
        <title>Evolutionary Origins and Diversification of the Mycorrhizal Mutualists.</title>
        <authorList>
            <consortium name="DOE Joint Genome Institute"/>
            <consortium name="Mycorrhizal Genomics Consortium"/>
            <person name="Kohler A."/>
            <person name="Kuo A."/>
            <person name="Nagy L.G."/>
            <person name="Floudas D."/>
            <person name="Copeland A."/>
            <person name="Barry K.W."/>
            <person name="Cichocki N."/>
            <person name="Veneault-Fourrey C."/>
            <person name="LaButti K."/>
            <person name="Lindquist E.A."/>
            <person name="Lipzen A."/>
            <person name="Lundell T."/>
            <person name="Morin E."/>
            <person name="Murat C."/>
            <person name="Riley R."/>
            <person name="Ohm R."/>
            <person name="Sun H."/>
            <person name="Tunlid A."/>
            <person name="Henrissat B."/>
            <person name="Grigoriev I.V."/>
            <person name="Hibbett D.S."/>
            <person name="Martin F."/>
        </authorList>
    </citation>
    <scope>NUCLEOTIDE SEQUENCE [LARGE SCALE GENOMIC DNA]</scope>
    <source>
        <strain evidence="2">Marx 270</strain>
    </source>
</reference>
<proteinExistence type="predicted"/>
<dbReference type="HOGENOM" id="CLU_2688777_0_0_1"/>
<dbReference type="EMBL" id="KN831953">
    <property type="protein sequence ID" value="KIO09850.1"/>
    <property type="molecule type" value="Genomic_DNA"/>
</dbReference>
<name>A0A0C3P8R7_PISTI</name>
<dbReference type="Proteomes" id="UP000054217">
    <property type="component" value="Unassembled WGS sequence"/>
</dbReference>
<gene>
    <name evidence="1" type="ORF">M404DRAFT_215260</name>
</gene>
<accession>A0A0C3P8R7</accession>
<evidence type="ECO:0000313" key="2">
    <source>
        <dbReference type="Proteomes" id="UP000054217"/>
    </source>
</evidence>
<protein>
    <submittedName>
        <fullName evidence="1">Uncharacterized protein</fullName>
    </submittedName>
</protein>
<dbReference type="InParanoid" id="A0A0C3P8R7"/>
<reference evidence="1 2" key="1">
    <citation type="submission" date="2014-04" db="EMBL/GenBank/DDBJ databases">
        <authorList>
            <consortium name="DOE Joint Genome Institute"/>
            <person name="Kuo A."/>
            <person name="Kohler A."/>
            <person name="Costa M.D."/>
            <person name="Nagy L.G."/>
            <person name="Floudas D."/>
            <person name="Copeland A."/>
            <person name="Barry K.W."/>
            <person name="Cichocki N."/>
            <person name="Veneault-Fourrey C."/>
            <person name="LaButti K."/>
            <person name="Lindquist E.A."/>
            <person name="Lipzen A."/>
            <person name="Lundell T."/>
            <person name="Morin E."/>
            <person name="Murat C."/>
            <person name="Sun H."/>
            <person name="Tunlid A."/>
            <person name="Henrissat B."/>
            <person name="Grigoriev I.V."/>
            <person name="Hibbett D.S."/>
            <person name="Martin F."/>
            <person name="Nordberg H.P."/>
            <person name="Cantor M.N."/>
            <person name="Hua S.X."/>
        </authorList>
    </citation>
    <scope>NUCLEOTIDE SEQUENCE [LARGE SCALE GENOMIC DNA]</scope>
    <source>
        <strain evidence="1 2">Marx 270</strain>
    </source>
</reference>
<dbReference type="AlphaFoldDB" id="A0A0C3P8R7"/>
<organism evidence="1 2">
    <name type="scientific">Pisolithus tinctorius Marx 270</name>
    <dbReference type="NCBI Taxonomy" id="870435"/>
    <lineage>
        <taxon>Eukaryota</taxon>
        <taxon>Fungi</taxon>
        <taxon>Dikarya</taxon>
        <taxon>Basidiomycota</taxon>
        <taxon>Agaricomycotina</taxon>
        <taxon>Agaricomycetes</taxon>
        <taxon>Agaricomycetidae</taxon>
        <taxon>Boletales</taxon>
        <taxon>Sclerodermatineae</taxon>
        <taxon>Pisolithaceae</taxon>
        <taxon>Pisolithus</taxon>
    </lineage>
</organism>